<reference evidence="3 4" key="2">
    <citation type="journal article" date="2022" name="Mol. Biol. Evol.">
        <title>Comparative Genomics Reveals Insights into the Divergent Evolution of Astigmatic Mites and Household Pest Adaptations.</title>
        <authorList>
            <person name="Xiong Q."/>
            <person name="Wan A.T."/>
            <person name="Liu X."/>
            <person name="Fung C.S."/>
            <person name="Xiao X."/>
            <person name="Malainual N."/>
            <person name="Hou J."/>
            <person name="Wang L."/>
            <person name="Wang M."/>
            <person name="Yang K.Y."/>
            <person name="Cui Y."/>
            <person name="Leung E.L."/>
            <person name="Nong W."/>
            <person name="Shin S.K."/>
            <person name="Au S.W."/>
            <person name="Jeong K.Y."/>
            <person name="Chew F.T."/>
            <person name="Hui J.H."/>
            <person name="Leung T.F."/>
            <person name="Tungtrongchitr A."/>
            <person name="Zhong N."/>
            <person name="Liu Z."/>
            <person name="Tsui S.K."/>
        </authorList>
    </citation>
    <scope>NUCLEOTIDE SEQUENCE [LARGE SCALE GENOMIC DNA]</scope>
    <source>
        <strain evidence="3">Derp</strain>
    </source>
</reference>
<protein>
    <submittedName>
        <fullName evidence="3">Uncharacterized protein</fullName>
    </submittedName>
</protein>
<feature type="compositionally biased region" description="Low complexity" evidence="1">
    <location>
        <begin position="9"/>
        <end position="24"/>
    </location>
</feature>
<evidence type="ECO:0000313" key="4">
    <source>
        <dbReference type="Proteomes" id="UP000887458"/>
    </source>
</evidence>
<name>A0ABQ8J1B2_DERPT</name>
<evidence type="ECO:0000256" key="1">
    <source>
        <dbReference type="SAM" id="MobiDB-lite"/>
    </source>
</evidence>
<reference evidence="3 4" key="1">
    <citation type="journal article" date="2018" name="J. Allergy Clin. Immunol.">
        <title>High-quality assembly of Dermatophagoides pteronyssinus genome and transcriptome reveals a wide range of novel allergens.</title>
        <authorList>
            <person name="Liu X.Y."/>
            <person name="Yang K.Y."/>
            <person name="Wang M.Q."/>
            <person name="Kwok J.S."/>
            <person name="Zeng X."/>
            <person name="Yang Z."/>
            <person name="Xiao X.J."/>
            <person name="Lau C.P."/>
            <person name="Li Y."/>
            <person name="Huang Z.M."/>
            <person name="Ba J.G."/>
            <person name="Yim A.K."/>
            <person name="Ouyang C.Y."/>
            <person name="Ngai S.M."/>
            <person name="Chan T.F."/>
            <person name="Leung E.L."/>
            <person name="Liu L."/>
            <person name="Liu Z.G."/>
            <person name="Tsui S.K."/>
        </authorList>
    </citation>
    <scope>NUCLEOTIDE SEQUENCE [LARGE SCALE GENOMIC DNA]</scope>
    <source>
        <strain evidence="3">Derp</strain>
    </source>
</reference>
<feature type="transmembrane region" description="Helical" evidence="2">
    <location>
        <begin position="133"/>
        <end position="151"/>
    </location>
</feature>
<evidence type="ECO:0000313" key="3">
    <source>
        <dbReference type="EMBL" id="KAH9416290.1"/>
    </source>
</evidence>
<keyword evidence="2" id="KW-1133">Transmembrane helix</keyword>
<feature type="region of interest" description="Disordered" evidence="1">
    <location>
        <begin position="1"/>
        <end position="49"/>
    </location>
</feature>
<keyword evidence="2" id="KW-0472">Membrane</keyword>
<sequence length="188" mass="21050">MAASKKADATTTAATTTTTASTTADESKTEATKTNVDTSNAGSTSKPMDFQSKTVPFSLEMGKNDDAAKYLFNTCKLDSDVALKIEKNRQAIEQVVNLLRDIRPDQITNDIKDDLIKIHCIARGIRIPFLHQTIGYLLIMVTTVVFQPIYYHHSRISLDDIEKSFNDNQIINQKSKQMILKCCIRVNF</sequence>
<dbReference type="Proteomes" id="UP000887458">
    <property type="component" value="Unassembled WGS sequence"/>
</dbReference>
<comment type="caution">
    <text evidence="3">The sequence shown here is derived from an EMBL/GenBank/DDBJ whole genome shotgun (WGS) entry which is preliminary data.</text>
</comment>
<gene>
    <name evidence="3" type="ORF">DERP_000791</name>
</gene>
<dbReference type="EMBL" id="NJHN03000095">
    <property type="protein sequence ID" value="KAH9416290.1"/>
    <property type="molecule type" value="Genomic_DNA"/>
</dbReference>
<accession>A0ABQ8J1B2</accession>
<evidence type="ECO:0000256" key="2">
    <source>
        <dbReference type="SAM" id="Phobius"/>
    </source>
</evidence>
<keyword evidence="2" id="KW-0812">Transmembrane</keyword>
<organism evidence="3 4">
    <name type="scientific">Dermatophagoides pteronyssinus</name>
    <name type="common">European house dust mite</name>
    <dbReference type="NCBI Taxonomy" id="6956"/>
    <lineage>
        <taxon>Eukaryota</taxon>
        <taxon>Metazoa</taxon>
        <taxon>Ecdysozoa</taxon>
        <taxon>Arthropoda</taxon>
        <taxon>Chelicerata</taxon>
        <taxon>Arachnida</taxon>
        <taxon>Acari</taxon>
        <taxon>Acariformes</taxon>
        <taxon>Sarcoptiformes</taxon>
        <taxon>Astigmata</taxon>
        <taxon>Psoroptidia</taxon>
        <taxon>Analgoidea</taxon>
        <taxon>Pyroglyphidae</taxon>
        <taxon>Dermatophagoidinae</taxon>
        <taxon>Dermatophagoides</taxon>
    </lineage>
</organism>
<proteinExistence type="predicted"/>
<feature type="compositionally biased region" description="Polar residues" evidence="1">
    <location>
        <begin position="35"/>
        <end position="49"/>
    </location>
</feature>
<keyword evidence="4" id="KW-1185">Reference proteome</keyword>